<dbReference type="Proteomes" id="UP001165065">
    <property type="component" value="Unassembled WGS sequence"/>
</dbReference>
<protein>
    <submittedName>
        <fullName evidence="2">Uncharacterized protein</fullName>
    </submittedName>
</protein>
<reference evidence="3" key="1">
    <citation type="journal article" date="2023" name="Commun. Biol.">
        <title>Genome analysis of Parmales, the sister group of diatoms, reveals the evolutionary specialization of diatoms from phago-mixotrophs to photoautotrophs.</title>
        <authorList>
            <person name="Ban H."/>
            <person name="Sato S."/>
            <person name="Yoshikawa S."/>
            <person name="Yamada K."/>
            <person name="Nakamura Y."/>
            <person name="Ichinomiya M."/>
            <person name="Sato N."/>
            <person name="Blanc-Mathieu R."/>
            <person name="Endo H."/>
            <person name="Kuwata A."/>
            <person name="Ogata H."/>
        </authorList>
    </citation>
    <scope>NUCLEOTIDE SEQUENCE [LARGE SCALE GENOMIC DNA]</scope>
</reference>
<dbReference type="EMBL" id="BRYA01000047">
    <property type="protein sequence ID" value="GMI34818.1"/>
    <property type="molecule type" value="Genomic_DNA"/>
</dbReference>
<feature type="compositionally biased region" description="Polar residues" evidence="1">
    <location>
        <begin position="1"/>
        <end position="12"/>
    </location>
</feature>
<name>A0A9W7G6B0_9STRA</name>
<evidence type="ECO:0000313" key="3">
    <source>
        <dbReference type="Proteomes" id="UP001165065"/>
    </source>
</evidence>
<feature type="region of interest" description="Disordered" evidence="1">
    <location>
        <begin position="1"/>
        <end position="23"/>
    </location>
</feature>
<dbReference type="OrthoDB" id="192213at2759"/>
<accession>A0A9W7G6B0</accession>
<gene>
    <name evidence="2" type="ORF">TrCOL_g8804</name>
</gene>
<evidence type="ECO:0000256" key="1">
    <source>
        <dbReference type="SAM" id="MobiDB-lite"/>
    </source>
</evidence>
<keyword evidence="3" id="KW-1185">Reference proteome</keyword>
<sequence>MKSLTFWDSNKNSGDKQSSKKSRSQKYQFVGVCDETGAGRTSWYARPMPSDAKSSFLLRMIRLDKKALLRDMLLSKEADIYVEYENSGKVDGSNGRFLVEPKYSVKSRSIANLWNFNPLTSLKNLSGNMSGRERRIKKGIYTDGSTVYVSRYNYRSGKNGMLPVGDLIELVKQGKIGKKERDKLIKRVKEGTPDVVREEVQGDD</sequence>
<evidence type="ECO:0000313" key="2">
    <source>
        <dbReference type="EMBL" id="GMI34818.1"/>
    </source>
</evidence>
<comment type="caution">
    <text evidence="2">The sequence shown here is derived from an EMBL/GenBank/DDBJ whole genome shotgun (WGS) entry which is preliminary data.</text>
</comment>
<organism evidence="2 3">
    <name type="scientific">Triparma columacea</name>
    <dbReference type="NCBI Taxonomy" id="722753"/>
    <lineage>
        <taxon>Eukaryota</taxon>
        <taxon>Sar</taxon>
        <taxon>Stramenopiles</taxon>
        <taxon>Ochrophyta</taxon>
        <taxon>Bolidophyceae</taxon>
        <taxon>Parmales</taxon>
        <taxon>Triparmaceae</taxon>
        <taxon>Triparma</taxon>
    </lineage>
</organism>
<proteinExistence type="predicted"/>
<dbReference type="AlphaFoldDB" id="A0A9W7G6B0"/>